<keyword evidence="3" id="KW-0843">Virulence</keyword>
<evidence type="ECO:0000259" key="5">
    <source>
        <dbReference type="Pfam" id="PF12255"/>
    </source>
</evidence>
<feature type="compositionally biased region" description="Polar residues" evidence="4">
    <location>
        <begin position="25"/>
        <end position="34"/>
    </location>
</feature>
<gene>
    <name evidence="7" type="ORF">TWF694_002611</name>
</gene>
<feature type="domain" description="Insecticide toxin TcdB middle/N-terminal" evidence="6">
    <location>
        <begin position="693"/>
        <end position="854"/>
    </location>
</feature>
<dbReference type="NCBIfam" id="TIGR03696">
    <property type="entry name" value="Rhs_assc_core"/>
    <property type="match status" value="1"/>
</dbReference>
<feature type="domain" description="Insecticide toxin TcdB middle/C-terminal" evidence="5">
    <location>
        <begin position="898"/>
        <end position="1021"/>
    </location>
</feature>
<dbReference type="PANTHER" id="PTHR32305:SF15">
    <property type="entry name" value="PROTEIN RHSA-RELATED"/>
    <property type="match status" value="1"/>
</dbReference>
<dbReference type="SUPFAM" id="SSF69318">
    <property type="entry name" value="Integrin alpha N-terminal domain"/>
    <property type="match status" value="1"/>
</dbReference>
<dbReference type="InterPro" id="IPR022044">
    <property type="entry name" value="TcdB_toxin_mid/C"/>
</dbReference>
<proteinExistence type="predicted"/>
<evidence type="ECO:0000256" key="1">
    <source>
        <dbReference type="ARBA" id="ARBA00004613"/>
    </source>
</evidence>
<dbReference type="Pfam" id="PF12255">
    <property type="entry name" value="TcdB_toxin_midC"/>
    <property type="match status" value="1"/>
</dbReference>
<dbReference type="PANTHER" id="PTHR32305">
    <property type="match status" value="1"/>
</dbReference>
<dbReference type="InterPro" id="IPR050708">
    <property type="entry name" value="T6SS_VgrG/RHS"/>
</dbReference>
<accession>A0AAV9X8L2</accession>
<protein>
    <submittedName>
        <fullName evidence="7">Uncharacterized protein</fullName>
    </submittedName>
</protein>
<feature type="region of interest" description="Disordered" evidence="4">
    <location>
        <begin position="1"/>
        <end position="60"/>
    </location>
</feature>
<dbReference type="InterPro" id="IPR003284">
    <property type="entry name" value="Sal_SpvB"/>
</dbReference>
<dbReference type="Pfam" id="PF12256">
    <property type="entry name" value="TcdB_toxin_midN"/>
    <property type="match status" value="1"/>
</dbReference>
<sequence length="2388" mass="272520">MFPPVTSSNQKSQNSISKDKRSSFNRDSTNPQDASKQDSELEQFNLQEHERGMGSEQEGQTENIFQLPTLNPPKGGGAMRSLGETFSVNEAAGTMSVTIPIPVTKLNRYGTPAITLSYSSANGNGPFGLGWQLQGIPTISRKTRPRLPTYTDDDVFILDGQELVPVGGDIIQKDGWNIKNYRPRLEGGFMRIQQWNKNEDAHWKVTSGANITSIFGVDSQSRIADGKLIFAWLLRETYDAYGGAQLLEWHCEDSKVVDLTRVSEAQRTERDRNRQRYLHKIKYGNRIPNRGKDWNIIAPREHSTDWFYELIFDYGELNGIWPVRQDPFSTYTSGFEIRTYRLCRKVQMFHNIPETQGRGIVSQLELEYEESPSMTILKRATLVGFLDSFEQRTQPLEFEYSQRPSNSALAKTKLQALDETSFGNIVGMLSSSQNYWVSLAGDGLPGLLAIDDGAWYYKRLGVRKSEPVLGDMRKIKQQPSLMPTTAPFSRLTSTARPDYAIAIGDTKGFFKNIVSDSEEWDDFKPFARAPNIDINSSRIHLTDVTGNGLPDIISLTSQVLEWYKAEREEGFNQSSKTYFGDRDSPIHAPDDGSTLLAFSDMTGDGLEDILQINNNCIAYWPNLGYGRFGQKVVMDNCPTFDIPDKFSADRIVLGDIEGSGTTDILYLDSLGHLKIWFNEAGNSWTKCTRLKACNPPYDSRGKFQLLDLLGSGTPCLVWSSVNDPSGCRIKSFLYADLMDGSKPSLLTRIKNNSGKETSISYRTSTSYYLQDETEEIPWITKLPFPMQCVDEIIQYDLISAATSSAKYRYHHGYYDQNEGEFRGYACVEKWDTATFTAALDSLPPIHMKTWYHTGAFEHADILKSKLKKEYFFDRANRLENDDIIESLGAFSAKENREACSALQGSILRSEVYTDDNTSLASLPYKVDSYSYYIRKIQGRDESNNQPAIFQKYLRESVSAVYDRNINDPAISVNLVEIDKFGNTLATATRRNGRKESPLEDKDGEAQKRSFTIFTTNEYTNRIDDTENFLNSQNCRTTVYEVNGETLSSFPNFECELLEFSAIPDYSKPFKRILSKSEVVFRKNDLTDMLKVGKLESLACPGQTYTLCYTTAILEKYFKNSQNLLQPEDLPSAGYVKRDNSWWIPSSKIFYTPSNDQKELEYAQQTFFIPKRTTDPFKNEAIVEYDRYWLFPTKTINAAGNTMASDPDYRTGYPKMLTDCNENKVYFLYDALGNLVGSALYGKGEGDTVESFTSQLQPADIAEFFRNPLQSKLLSRATTRYVYDYNSFKANGSSSPNWSCTITARSHNGSSDREKLISFAYFDGFGRTIQSKIRVSEDRWRSTGWTVYNEKNQPVKQFEPFFCKDHKFVSDQRVGVSETTIYDAVGRPYAVISPDGSWTKTDFGPWHKTLWDKNDLVNTDPQKELNINLGADFLTWSARAKKGDRFNILAVEKARLHANTPARIFNDAKGSTLLTEENGGDFVLKTKSITDINGNVLQMIDAMGRVAIDTVYDMAGRVIKNWSIDSGTEYSFLDALGRPYTLWQNNRPAMKYTYDAISRATELHLGKKLILKTIYGETQLDAISKNLRGQPFQIQDQSGESTFIKYDFKGNCLEKAQRLAKTYTSAIDWAGDVTLEDENHITETSYDGLNRYLTINYSEGYQLAYTYSDSGLSSISGDEGHIYISAVHFDAKGRMSMIKYGNGSFIINKYDPLTSAIDKKLIYKGNEILQELRYIYDAQGNVVFARKESTRDIFFKNKKVEAMNEYTYDAIYRLIRATGREHIGQTSGIPDKTSSKPSRNISAADEQSFVNYTEIYGYDLVGNVVQVVHTFDDENFPNWKKEFTYLNNRLVSSTVGKQPGNYNYQYDEHGHLLKCPNIQEMTWNFDGRLVSSVAQRTEEGNVPETTYYTYNQGGNRIRKTAESQSTRTVLTDHRYLDGRDILYKFNGQGNLRMKCHTTQVSVNSQPLILVQRWSGPDAVVKSLPQTLIRYQFMERSQSVSIELDQDGNQISHEEYSPYGQTMFSASVYKKRYRYAFKELDKETGLHYFDQRYYSSWLLTWVSPDPLGIVDGLNTYQYMGCNPTSFFDPTGQVIRTEEEFLQTLVTEGIFTPNCYPELNPIKTMGLFQMSHMIPAWTGKRPSKHVGAGCLSRFGINVDLTCLRIRNDDHTHFYGGRIDRKWENWFKEKKYYNAEYKYCLDMKAQGEQGEADRIVKNIRDEVWHQAKVFLLETLGEKPVDYNLWDDIGWRINHQNEPDLTVPFQPEKWVGGIHRLDLDNLLGIQRRMETRHAEKLQEQRDMLNPKVPVNLFNIDPLNNNPVNDDVFGDMAFDPFGNLSLSRCNSLLNLFCVNSTNNNMIEMERGAFQLDFTDLLGNGTQQQDNGIQNWNLR</sequence>
<dbReference type="GO" id="GO:0005737">
    <property type="term" value="C:cytoplasm"/>
    <property type="evidence" value="ECO:0007669"/>
    <property type="project" value="InterPro"/>
</dbReference>
<dbReference type="GO" id="GO:0005576">
    <property type="term" value="C:extracellular region"/>
    <property type="evidence" value="ECO:0007669"/>
    <property type="project" value="UniProtKB-SubCell"/>
</dbReference>
<reference evidence="7 8" key="1">
    <citation type="submission" date="2019-10" db="EMBL/GenBank/DDBJ databases">
        <authorList>
            <person name="Palmer J.M."/>
        </authorList>
    </citation>
    <scope>NUCLEOTIDE SEQUENCE [LARGE SCALE GENOMIC DNA]</scope>
    <source>
        <strain evidence="7 8">TWF694</strain>
    </source>
</reference>
<comment type="subcellular location">
    <subcellularLocation>
        <location evidence="1">Secreted</location>
    </subcellularLocation>
</comment>
<dbReference type="Gene3D" id="2.180.10.10">
    <property type="entry name" value="RHS repeat-associated core"/>
    <property type="match status" value="1"/>
</dbReference>
<keyword evidence="2" id="KW-0964">Secreted</keyword>
<evidence type="ECO:0000256" key="4">
    <source>
        <dbReference type="SAM" id="MobiDB-lite"/>
    </source>
</evidence>
<dbReference type="InterPro" id="IPR022045">
    <property type="entry name" value="TcdB_toxin_mid/N"/>
</dbReference>
<feature type="compositionally biased region" description="Low complexity" evidence="4">
    <location>
        <begin position="7"/>
        <end position="16"/>
    </location>
</feature>
<evidence type="ECO:0000256" key="2">
    <source>
        <dbReference type="ARBA" id="ARBA00022525"/>
    </source>
</evidence>
<name>A0AAV9X8L2_9PEZI</name>
<keyword evidence="8" id="KW-1185">Reference proteome</keyword>
<evidence type="ECO:0000259" key="6">
    <source>
        <dbReference type="Pfam" id="PF12256"/>
    </source>
</evidence>
<dbReference type="InterPro" id="IPR028994">
    <property type="entry name" value="Integrin_alpha_N"/>
</dbReference>
<comment type="caution">
    <text evidence="7">The sequence shown here is derived from an EMBL/GenBank/DDBJ whole genome shotgun (WGS) entry which is preliminary data.</text>
</comment>
<dbReference type="InterPro" id="IPR022385">
    <property type="entry name" value="Rhs_assc_core"/>
</dbReference>
<organism evidence="7 8">
    <name type="scientific">Orbilia ellipsospora</name>
    <dbReference type="NCBI Taxonomy" id="2528407"/>
    <lineage>
        <taxon>Eukaryota</taxon>
        <taxon>Fungi</taxon>
        <taxon>Dikarya</taxon>
        <taxon>Ascomycota</taxon>
        <taxon>Pezizomycotina</taxon>
        <taxon>Orbiliomycetes</taxon>
        <taxon>Orbiliales</taxon>
        <taxon>Orbiliaceae</taxon>
        <taxon>Orbilia</taxon>
    </lineage>
</organism>
<dbReference type="EMBL" id="JAVHJO010000011">
    <property type="protein sequence ID" value="KAK6533679.1"/>
    <property type="molecule type" value="Genomic_DNA"/>
</dbReference>
<evidence type="ECO:0000313" key="8">
    <source>
        <dbReference type="Proteomes" id="UP001365542"/>
    </source>
</evidence>
<evidence type="ECO:0000256" key="3">
    <source>
        <dbReference type="ARBA" id="ARBA00023026"/>
    </source>
</evidence>
<dbReference type="Proteomes" id="UP001365542">
    <property type="component" value="Unassembled WGS sequence"/>
</dbReference>
<evidence type="ECO:0000313" key="7">
    <source>
        <dbReference type="EMBL" id="KAK6533679.1"/>
    </source>
</evidence>
<dbReference type="Pfam" id="PF03534">
    <property type="entry name" value="SpvB"/>
    <property type="match status" value="1"/>
</dbReference>